<evidence type="ECO:0000313" key="2">
    <source>
        <dbReference type="Proteomes" id="UP001172386"/>
    </source>
</evidence>
<protein>
    <submittedName>
        <fullName evidence="1">Uncharacterized protein</fullName>
    </submittedName>
</protein>
<comment type="caution">
    <text evidence="1">The sequence shown here is derived from an EMBL/GenBank/DDBJ whole genome shotgun (WGS) entry which is preliminary data.</text>
</comment>
<keyword evidence="2" id="KW-1185">Reference proteome</keyword>
<name>A0ACC3A8B4_9EURO</name>
<sequence length="621" mass="70551">MDLNVFIDVAKGDATSLEKLQQTTKQSKEIQFKPSVAQNAEQPSLAILGCDILIMIFYLIQDSSPKSLKALALVSSEFYHLAERSRYRHLALSLDSDKIDASEQCLYRLKKQNVLSAIRSLDISDPGEGRFTYPLLSTKSKTESSVADRYHGCINSISNLIPKMTGLRYIGWNYFTYGDHPVPELVLQALRSCPKVRLHAKVGGRYQNPLPVGLTREDNLDRLQNNPNLSKLRANITFCAAKDCLESVRPLKQILLSSPNLRSLALDISQPSSGCVVYGRPYKYCGFGFVGDEGLPPLEELSISGYPWGESNVRPGKEAYSWLDQTGHPGKGSEMDHWAQNFDWSRLRRLKTIYLDFALKIMPKLISLKEVDFTESWAKESITHFYRECPAALESIYVRSLQSITLQGILRHGSALRKLHLHTVEDYNGSWDKSAIDTVSLRNILNGCPLIEELFVDVARYGDWPWEVLDVLASFFRLRHLSVCFEIGVRHFDDPVKPYVTFQAAETLYKYLRSRSLKQPSIISRLHIYSGAPPPIGHGLPALWAFWPRQNSTEFICTLSERDDEAGKGVLEVECPRLPKKFNKKQLSYDWHKMMLGREHDQTLKVAYDGPASFVSREEDY</sequence>
<dbReference type="EMBL" id="JAPDRQ010000074">
    <property type="protein sequence ID" value="KAJ9656668.1"/>
    <property type="molecule type" value="Genomic_DNA"/>
</dbReference>
<organism evidence="1 2">
    <name type="scientific">Neophaeococcomyces mojaviensis</name>
    <dbReference type="NCBI Taxonomy" id="3383035"/>
    <lineage>
        <taxon>Eukaryota</taxon>
        <taxon>Fungi</taxon>
        <taxon>Dikarya</taxon>
        <taxon>Ascomycota</taxon>
        <taxon>Pezizomycotina</taxon>
        <taxon>Eurotiomycetes</taxon>
        <taxon>Chaetothyriomycetidae</taxon>
        <taxon>Chaetothyriales</taxon>
        <taxon>Chaetothyriales incertae sedis</taxon>
        <taxon>Neophaeococcomyces</taxon>
    </lineage>
</organism>
<proteinExistence type="predicted"/>
<evidence type="ECO:0000313" key="1">
    <source>
        <dbReference type="EMBL" id="KAJ9656668.1"/>
    </source>
</evidence>
<gene>
    <name evidence="1" type="ORF">H2198_004787</name>
</gene>
<reference evidence="1" key="1">
    <citation type="submission" date="2022-10" db="EMBL/GenBank/DDBJ databases">
        <title>Culturing micro-colonial fungi from biological soil crusts in the Mojave desert and describing Neophaeococcomyces mojavensis, and introducing the new genera and species Taxawa tesnikishii.</title>
        <authorList>
            <person name="Kurbessoian T."/>
            <person name="Stajich J.E."/>
        </authorList>
    </citation>
    <scope>NUCLEOTIDE SEQUENCE</scope>
    <source>
        <strain evidence="1">JES_112</strain>
    </source>
</reference>
<accession>A0ACC3A8B4</accession>
<dbReference type="Proteomes" id="UP001172386">
    <property type="component" value="Unassembled WGS sequence"/>
</dbReference>